<feature type="transmembrane region" description="Helical" evidence="2">
    <location>
        <begin position="17"/>
        <end position="41"/>
    </location>
</feature>
<dbReference type="EMBL" id="CP021356">
    <property type="protein sequence ID" value="AWK76789.1"/>
    <property type="molecule type" value="Genomic_DNA"/>
</dbReference>
<reference evidence="3 4" key="1">
    <citation type="submission" date="2017-05" db="EMBL/GenBank/DDBJ databases">
        <title>Isolation of Rhodococcus sp. S2-17 biodegrading of BP-3.</title>
        <authorList>
            <person name="Lee Y."/>
            <person name="Kim K.H."/>
            <person name="Chun B.H."/>
            <person name="Jung H.S."/>
            <person name="Jeon C.O."/>
        </authorList>
    </citation>
    <scope>NUCLEOTIDE SEQUENCE [LARGE SCALE GENOMIC DNA]</scope>
    <source>
        <strain evidence="3 4">S2-17</strain>
        <plasmid evidence="4">prb29</plasmid>
    </source>
</reference>
<accession>A0A2S2C7D9</accession>
<keyword evidence="3" id="KW-0614">Plasmid</keyword>
<evidence type="ECO:0000256" key="2">
    <source>
        <dbReference type="SAM" id="Phobius"/>
    </source>
</evidence>
<dbReference type="KEGG" id="roz:CBI38_35845"/>
<keyword evidence="2" id="KW-1133">Transmembrane helix</keyword>
<dbReference type="AlphaFoldDB" id="A0A2S2C7D9"/>
<evidence type="ECO:0000313" key="4">
    <source>
        <dbReference type="Proteomes" id="UP000245711"/>
    </source>
</evidence>
<dbReference type="Proteomes" id="UP000245711">
    <property type="component" value="Plasmid pRB29"/>
</dbReference>
<gene>
    <name evidence="3" type="ORF">CBI38_35845</name>
</gene>
<sequence>MDTVVALAGGGLVATHYGFYSTVVGVGILLGNLGTGVVFGIMRDAGCRSLHGCPSQRWVRDASRRSIPSSDRGNSIPLRGIPMDLEAATTSR</sequence>
<name>A0A2S2C7D9_9NOCA</name>
<keyword evidence="4" id="KW-1185">Reference proteome</keyword>
<evidence type="ECO:0000313" key="3">
    <source>
        <dbReference type="EMBL" id="AWK76789.1"/>
    </source>
</evidence>
<proteinExistence type="predicted"/>
<keyword evidence="2" id="KW-0812">Transmembrane</keyword>
<evidence type="ECO:0000256" key="1">
    <source>
        <dbReference type="SAM" id="MobiDB-lite"/>
    </source>
</evidence>
<keyword evidence="2" id="KW-0472">Membrane</keyword>
<organism evidence="3 4">
    <name type="scientific">Rhodococcus oxybenzonivorans</name>
    <dbReference type="NCBI Taxonomy" id="1990687"/>
    <lineage>
        <taxon>Bacteria</taxon>
        <taxon>Bacillati</taxon>
        <taxon>Actinomycetota</taxon>
        <taxon>Actinomycetes</taxon>
        <taxon>Mycobacteriales</taxon>
        <taxon>Nocardiaceae</taxon>
        <taxon>Rhodococcus</taxon>
    </lineage>
</organism>
<geneLocation type="plasmid" evidence="4">
    <name>prb29</name>
</geneLocation>
<feature type="region of interest" description="Disordered" evidence="1">
    <location>
        <begin position="61"/>
        <end position="92"/>
    </location>
</feature>
<protein>
    <submittedName>
        <fullName evidence="3">Uncharacterized protein</fullName>
    </submittedName>
</protein>